<comment type="subcellular location">
    <subcellularLocation>
        <location evidence="1">Periplasm</location>
    </subcellularLocation>
</comment>
<accession>A0A3A9YL92</accession>
<dbReference type="SUPFAM" id="SSF53850">
    <property type="entry name" value="Periplasmic binding protein-like II"/>
    <property type="match status" value="1"/>
</dbReference>
<dbReference type="InterPro" id="IPR015168">
    <property type="entry name" value="SsuA/THI5"/>
</dbReference>
<evidence type="ECO:0000313" key="5">
    <source>
        <dbReference type="EMBL" id="RKN37092.1"/>
    </source>
</evidence>
<organism evidence="5 6">
    <name type="scientific">Streptomyces hoynatensis</name>
    <dbReference type="NCBI Taxonomy" id="1141874"/>
    <lineage>
        <taxon>Bacteria</taxon>
        <taxon>Bacillati</taxon>
        <taxon>Actinomycetota</taxon>
        <taxon>Actinomycetes</taxon>
        <taxon>Kitasatosporales</taxon>
        <taxon>Streptomycetaceae</taxon>
        <taxon>Streptomyces</taxon>
    </lineage>
</organism>
<proteinExistence type="inferred from homology"/>
<dbReference type="EMBL" id="RBAL01000028">
    <property type="protein sequence ID" value="RKN37092.1"/>
    <property type="molecule type" value="Genomic_DNA"/>
</dbReference>
<dbReference type="Proteomes" id="UP000272474">
    <property type="component" value="Unassembled WGS sequence"/>
</dbReference>
<keyword evidence="3" id="KW-0732">Signal</keyword>
<dbReference type="OrthoDB" id="9151569at2"/>
<dbReference type="AlphaFoldDB" id="A0A3A9YL92"/>
<gene>
    <name evidence="5" type="ORF">D7294_29030</name>
</gene>
<dbReference type="PANTHER" id="PTHR30024:SF47">
    <property type="entry name" value="TAURINE-BINDING PERIPLASMIC PROTEIN"/>
    <property type="match status" value="1"/>
</dbReference>
<name>A0A3A9YL92_9ACTN</name>
<dbReference type="Gene3D" id="3.40.190.10">
    <property type="entry name" value="Periplasmic binding protein-like II"/>
    <property type="match status" value="2"/>
</dbReference>
<evidence type="ECO:0000256" key="2">
    <source>
        <dbReference type="ARBA" id="ARBA00010742"/>
    </source>
</evidence>
<dbReference type="PANTHER" id="PTHR30024">
    <property type="entry name" value="ALIPHATIC SULFONATES-BINDING PROTEIN-RELATED"/>
    <property type="match status" value="1"/>
</dbReference>
<dbReference type="RefSeq" id="WP_120684781.1">
    <property type="nucleotide sequence ID" value="NZ_RBAL01000028.1"/>
</dbReference>
<keyword evidence="6" id="KW-1185">Reference proteome</keyword>
<dbReference type="GO" id="GO:0042597">
    <property type="term" value="C:periplasmic space"/>
    <property type="evidence" value="ECO:0007669"/>
    <property type="project" value="UniProtKB-SubCell"/>
</dbReference>
<evidence type="ECO:0000259" key="4">
    <source>
        <dbReference type="Pfam" id="PF09084"/>
    </source>
</evidence>
<sequence length="312" mass="32584">MRLAVPDLVSNSYFPAIAAVELGYLRDEGLDVTLDLLFPVTDAATALREGRIDFLAGAAHAPLYAAAEGWGELRLLAALARNTYWFLVVRADSPLERGKWRALREARVGAAPGPDLALRHLLDAAGVDRARAGIEIAPVPGTAGAGVSFGVTAADALERGLIDAFWANGMGAEVAVRRGVGKVLLDARRDGGPAASFTFPALMTTRRLTEENPAAAAAAVRATIRAQEALRADPGLATEVGERLFPAMEAGLIAELIRRDLPFYEPSIGPGTIEGLTSFARGAGLLAPGVEVPYETAVATAFCPPAPPDPSA</sequence>
<evidence type="ECO:0000313" key="6">
    <source>
        <dbReference type="Proteomes" id="UP000272474"/>
    </source>
</evidence>
<evidence type="ECO:0000256" key="1">
    <source>
        <dbReference type="ARBA" id="ARBA00004418"/>
    </source>
</evidence>
<comment type="caution">
    <text evidence="5">The sequence shown here is derived from an EMBL/GenBank/DDBJ whole genome shotgun (WGS) entry which is preliminary data.</text>
</comment>
<reference evidence="5 6" key="1">
    <citation type="journal article" date="2014" name="Int. J. Syst. Evol. Microbiol.">
        <title>Streptomyces hoynatensis sp. nov., isolated from deep marine sediment.</title>
        <authorList>
            <person name="Veyisoglu A."/>
            <person name="Sahin N."/>
        </authorList>
    </citation>
    <scope>NUCLEOTIDE SEQUENCE [LARGE SCALE GENOMIC DNA]</scope>
    <source>
        <strain evidence="5 6">KCTC 29097</strain>
    </source>
</reference>
<feature type="domain" description="SsuA/THI5-like" evidence="4">
    <location>
        <begin position="14"/>
        <end position="235"/>
    </location>
</feature>
<dbReference type="Pfam" id="PF09084">
    <property type="entry name" value="NMT1"/>
    <property type="match status" value="1"/>
</dbReference>
<evidence type="ECO:0000256" key="3">
    <source>
        <dbReference type="ARBA" id="ARBA00022729"/>
    </source>
</evidence>
<comment type="similarity">
    <text evidence="2">Belongs to the bacterial solute-binding protein SsuA/TauA family.</text>
</comment>
<protein>
    <submittedName>
        <fullName evidence="5">ABC transporter substrate-binding protein</fullName>
    </submittedName>
</protein>